<feature type="domain" description="Endonuclease NucS C-terminal" evidence="3">
    <location>
        <begin position="179"/>
        <end position="244"/>
    </location>
</feature>
<evidence type="ECO:0000259" key="3">
    <source>
        <dbReference type="Pfam" id="PF01939"/>
    </source>
</evidence>
<evidence type="ECO:0000313" key="5">
    <source>
        <dbReference type="EMBL" id="AOZ05852.1"/>
    </source>
</evidence>
<dbReference type="CDD" id="cd22341">
    <property type="entry name" value="NucS-like"/>
    <property type="match status" value="1"/>
</dbReference>
<dbReference type="InterPro" id="IPR048301">
    <property type="entry name" value="NucS_C"/>
</dbReference>
<organism evidence="5 6">
    <name type="scientific">Cupriavidus malaysiensis</name>
    <dbReference type="NCBI Taxonomy" id="367825"/>
    <lineage>
        <taxon>Bacteria</taxon>
        <taxon>Pseudomonadati</taxon>
        <taxon>Pseudomonadota</taxon>
        <taxon>Betaproteobacteria</taxon>
        <taxon>Burkholderiales</taxon>
        <taxon>Burkholderiaceae</taxon>
        <taxon>Cupriavidus</taxon>
    </lineage>
</organism>
<dbReference type="EMBL" id="CP017754">
    <property type="protein sequence ID" value="AOZ05852.1"/>
    <property type="molecule type" value="Genomic_DNA"/>
</dbReference>
<evidence type="ECO:0000256" key="2">
    <source>
        <dbReference type="SAM" id="MobiDB-lite"/>
    </source>
</evidence>
<dbReference type="Proteomes" id="UP000177515">
    <property type="component" value="Chromosome 1"/>
</dbReference>
<evidence type="ECO:0000259" key="4">
    <source>
        <dbReference type="Pfam" id="PF24706"/>
    </source>
</evidence>
<dbReference type="Pfam" id="PF24706">
    <property type="entry name" value="DUF7669"/>
    <property type="match status" value="1"/>
</dbReference>
<reference evidence="5 6" key="1">
    <citation type="submission" date="2016-10" db="EMBL/GenBank/DDBJ databases">
        <title>Complete genome sequences of three Cupriavidus strains isolated from various Malaysian environments.</title>
        <authorList>
            <person name="Abdullah A.A.-A."/>
            <person name="Shafie N.A.H."/>
            <person name="Lau N.S."/>
        </authorList>
    </citation>
    <scope>NUCLEOTIDE SEQUENCE [LARGE SCALE GENOMIC DNA]</scope>
    <source>
        <strain evidence="5 6">USMAA1020</strain>
    </source>
</reference>
<protein>
    <submittedName>
        <fullName evidence="5">Recombinase RecB</fullName>
    </submittedName>
</protein>
<dbReference type="InterPro" id="IPR056086">
    <property type="entry name" value="DUF7669"/>
</dbReference>
<keyword evidence="1" id="KW-0238">DNA-binding</keyword>
<dbReference type="InterPro" id="IPR011856">
    <property type="entry name" value="tRNA_endonuc-like_dom_sf"/>
</dbReference>
<evidence type="ECO:0000256" key="1">
    <source>
        <dbReference type="ARBA" id="ARBA00023125"/>
    </source>
</evidence>
<keyword evidence="6" id="KW-1185">Reference proteome</keyword>
<name>A0ABN4TFI5_9BURK</name>
<dbReference type="RefSeq" id="WP_071068909.1">
    <property type="nucleotide sequence ID" value="NZ_CP017754.1"/>
</dbReference>
<accession>A0ABN4TFI5</accession>
<feature type="domain" description="DUF7669" evidence="4">
    <location>
        <begin position="10"/>
        <end position="89"/>
    </location>
</feature>
<proteinExistence type="predicted"/>
<dbReference type="InterPro" id="IPR002793">
    <property type="entry name" value="Endonuclease_NucS"/>
</dbReference>
<feature type="region of interest" description="Disordered" evidence="2">
    <location>
        <begin position="112"/>
        <end position="133"/>
    </location>
</feature>
<dbReference type="Gene3D" id="3.40.1350.10">
    <property type="match status" value="1"/>
</dbReference>
<sequence>MSTTPTNRPPIWQLIRDAVKPLGLGREISNAEIRQILAQDYPDLNVGTVNCQIVICTVNRPSRVHYPENKKPRLANGPYDFLYATGRGKVVWYDPDKHGLWSIEETPEGLKVRRVDDSTEEVPATPDIDTAEPVDDGFGGGAFALESHLRDYLARNPPSTTTHGPLTLFVDADGRDGVEYQTDCGPADLVFLDREGNFVVFELKLGRGPDAALGQVQRYMGWIEHHVAKGKTVSGVIVANSISDKLKYAGKVAPRVQLMEYRLSVDLAPVALSVPAPGGRA</sequence>
<dbReference type="Pfam" id="PF01939">
    <property type="entry name" value="NucS_C"/>
    <property type="match status" value="1"/>
</dbReference>
<gene>
    <name evidence="5" type="ORF">BKK80_08510</name>
</gene>
<evidence type="ECO:0000313" key="6">
    <source>
        <dbReference type="Proteomes" id="UP000177515"/>
    </source>
</evidence>